<accession>A0ABT6XXM4</accession>
<dbReference type="SUPFAM" id="SSF53850">
    <property type="entry name" value="Periplasmic binding protein-like II"/>
    <property type="match status" value="1"/>
</dbReference>
<evidence type="ECO:0000313" key="2">
    <source>
        <dbReference type="Proteomes" id="UP001529245"/>
    </source>
</evidence>
<evidence type="ECO:0000313" key="1">
    <source>
        <dbReference type="EMBL" id="MDI9259762.1"/>
    </source>
</evidence>
<dbReference type="PANTHER" id="PTHR43649:SF12">
    <property type="entry name" value="DIACETYLCHITOBIOSE BINDING PROTEIN DASA"/>
    <property type="match status" value="1"/>
</dbReference>
<protein>
    <submittedName>
        <fullName evidence="1">Sugar ABC transporter substrate-binding protein</fullName>
    </submittedName>
</protein>
<dbReference type="PANTHER" id="PTHR43649">
    <property type="entry name" value="ARABINOSE-BINDING PROTEIN-RELATED"/>
    <property type="match status" value="1"/>
</dbReference>
<dbReference type="Proteomes" id="UP001529245">
    <property type="component" value="Unassembled WGS sequence"/>
</dbReference>
<comment type="caution">
    <text evidence="1">The sequence shown here is derived from an EMBL/GenBank/DDBJ whole genome shotgun (WGS) entry which is preliminary data.</text>
</comment>
<proteinExistence type="predicted"/>
<sequence>MKRSTKISSAIAGAAVLVALGIAVPTALHRSTATTPSKPAGSASTASPVTITLGTWGGAQENQQLLQIINKINQKYKGKFVIEDYNVPGGNYDQKLNTEFAAGTAPDIFYVDDSLAQTYASEGVLLDLTQYINQFKSKSLVANPSNYYPNTLVDVRYNGHYYALPWIAQPVVMYYNPKLFQQAHLPMPSPNWTWQDFMRDAKKLTNPSKGIYGYLQSNGWPPVEMYIWSYGGDIYNASKTKALLNTPADIKGLTLMADMVKEGVVPPLAKLANVDIEDLFRQGRVAMFAGGAADGNYDTNGFTAKIQQMPMGTTHATDLYIADLAINAHSKVPKEDLYLAYTALLEGIDHWKIVPPVKQYAANLQDIVVPGAPGNHTPSDRIQPILESLKYAKVIPVVKNMANYWNIMSNDIYQPLLLGQMTPQQAAAKAEQDLNANLK</sequence>
<dbReference type="Gene3D" id="3.40.190.10">
    <property type="entry name" value="Periplasmic binding protein-like II"/>
    <property type="match status" value="1"/>
</dbReference>
<dbReference type="RefSeq" id="WP_283203302.1">
    <property type="nucleotide sequence ID" value="NZ_JASGCB010000007.1"/>
</dbReference>
<reference evidence="1 2" key="1">
    <citation type="submission" date="2023-04" db="EMBL/GenBank/DDBJ databases">
        <title>A. sendaiensis sub sp. chiapanensis a novel subspecie with specific adaptation in bacterial cell wall isolated from an active volcano.</title>
        <authorList>
            <person name="Alvarez Gutierrez P.E."/>
            <person name="Ortiz Cortes L.Y."/>
        </authorList>
    </citation>
    <scope>NUCLEOTIDE SEQUENCE [LARGE SCALE GENOMIC DNA]</scope>
    <source>
        <strain evidence="1 2">PA2</strain>
    </source>
</reference>
<dbReference type="InterPro" id="IPR006059">
    <property type="entry name" value="SBP"/>
</dbReference>
<dbReference type="EMBL" id="JASGCB010000007">
    <property type="protein sequence ID" value="MDI9259762.1"/>
    <property type="molecule type" value="Genomic_DNA"/>
</dbReference>
<dbReference type="Pfam" id="PF01547">
    <property type="entry name" value="SBP_bac_1"/>
    <property type="match status" value="1"/>
</dbReference>
<name>A0ABT6XXM4_ALISE</name>
<dbReference type="InterPro" id="IPR050490">
    <property type="entry name" value="Bact_solute-bd_prot1"/>
</dbReference>
<keyword evidence="2" id="KW-1185">Reference proteome</keyword>
<dbReference type="CDD" id="cd13585">
    <property type="entry name" value="PBP2_TMBP_like"/>
    <property type="match status" value="1"/>
</dbReference>
<gene>
    <name evidence="1" type="ORF">QID03_06130</name>
</gene>
<organism evidence="1 2">
    <name type="scientific">Alicyclobacillus sendaiensis PA2</name>
    <dbReference type="NCBI Taxonomy" id="3029425"/>
    <lineage>
        <taxon>Bacteria</taxon>
        <taxon>Bacillati</taxon>
        <taxon>Bacillota</taxon>
        <taxon>Bacilli</taxon>
        <taxon>Bacillales</taxon>
        <taxon>Alicyclobacillaceae</taxon>
        <taxon>Alicyclobacillus</taxon>
    </lineage>
</organism>